<feature type="compositionally biased region" description="Basic and acidic residues" evidence="1">
    <location>
        <begin position="217"/>
        <end position="229"/>
    </location>
</feature>
<organism evidence="2 3">
    <name type="scientific">Cercophora scortea</name>
    <dbReference type="NCBI Taxonomy" id="314031"/>
    <lineage>
        <taxon>Eukaryota</taxon>
        <taxon>Fungi</taxon>
        <taxon>Dikarya</taxon>
        <taxon>Ascomycota</taxon>
        <taxon>Pezizomycotina</taxon>
        <taxon>Sordariomycetes</taxon>
        <taxon>Sordariomycetidae</taxon>
        <taxon>Sordariales</taxon>
        <taxon>Lasiosphaeriaceae</taxon>
        <taxon>Cercophora</taxon>
    </lineage>
</organism>
<feature type="compositionally biased region" description="Polar residues" evidence="1">
    <location>
        <begin position="57"/>
        <end position="77"/>
    </location>
</feature>
<reference evidence="2" key="1">
    <citation type="journal article" date="2023" name="Mol. Phylogenet. Evol.">
        <title>Genome-scale phylogeny and comparative genomics of the fungal order Sordariales.</title>
        <authorList>
            <person name="Hensen N."/>
            <person name="Bonometti L."/>
            <person name="Westerberg I."/>
            <person name="Brannstrom I.O."/>
            <person name="Guillou S."/>
            <person name="Cros-Aarteil S."/>
            <person name="Calhoun S."/>
            <person name="Haridas S."/>
            <person name="Kuo A."/>
            <person name="Mondo S."/>
            <person name="Pangilinan J."/>
            <person name="Riley R."/>
            <person name="LaButti K."/>
            <person name="Andreopoulos B."/>
            <person name="Lipzen A."/>
            <person name="Chen C."/>
            <person name="Yan M."/>
            <person name="Daum C."/>
            <person name="Ng V."/>
            <person name="Clum A."/>
            <person name="Steindorff A."/>
            <person name="Ohm R.A."/>
            <person name="Martin F."/>
            <person name="Silar P."/>
            <person name="Natvig D.O."/>
            <person name="Lalanne C."/>
            <person name="Gautier V."/>
            <person name="Ament-Velasquez S.L."/>
            <person name="Kruys A."/>
            <person name="Hutchinson M.I."/>
            <person name="Powell A.J."/>
            <person name="Barry K."/>
            <person name="Miller A.N."/>
            <person name="Grigoriev I.V."/>
            <person name="Debuchy R."/>
            <person name="Gladieux P."/>
            <person name="Hiltunen Thoren M."/>
            <person name="Johannesson H."/>
        </authorList>
    </citation>
    <scope>NUCLEOTIDE SEQUENCE</scope>
    <source>
        <strain evidence="2">SMH4131-1</strain>
    </source>
</reference>
<name>A0AAE0I3E6_9PEZI</name>
<dbReference type="EMBL" id="JAUEPO010000007">
    <property type="protein sequence ID" value="KAK3317893.1"/>
    <property type="molecule type" value="Genomic_DNA"/>
</dbReference>
<feature type="compositionally biased region" description="Basic and acidic residues" evidence="1">
    <location>
        <begin position="78"/>
        <end position="93"/>
    </location>
</feature>
<feature type="region of interest" description="Disordered" evidence="1">
    <location>
        <begin position="1"/>
        <end position="93"/>
    </location>
</feature>
<proteinExistence type="predicted"/>
<keyword evidence="3" id="KW-1185">Reference proteome</keyword>
<evidence type="ECO:0000256" key="1">
    <source>
        <dbReference type="SAM" id="MobiDB-lite"/>
    </source>
</evidence>
<accession>A0AAE0I3E6</accession>
<sequence>MTTSKSIIVASEAVPIMGSSSNAGSPDHRDRSAAVPAALAKVGDETGPVASPAGSPVASTSTSLVLNGNRGYRSSNGVDRRAPDSSAEPRPELPLEEITIRQLSEDIIAYNHDLSFCNAQLEEPDLTPQEARTLQLRTLDLGHQIRHCRNRIEILHIQYRKPAFAHPYTNSYAGASTRVTGANLIPITSNGASTGNGKRRTVGSGAGLASLTPLAKRPLEAADESDAKRFKNQSPSEMEEDVEVVDDAEGPVMALQRLGFWKCRLCLAPKYLLAGAGRSPAAPCKWPLKDISKMITHFTEMHTEHSPSERCSELGAALTMNRGPFEYWIRRTRAHSVGDASVIEECIDSLVGGKMPGLLRRLSRAAAGMPTA</sequence>
<dbReference type="Proteomes" id="UP001286456">
    <property type="component" value="Unassembled WGS sequence"/>
</dbReference>
<gene>
    <name evidence="2" type="ORF">B0T19DRAFT_435867</name>
</gene>
<comment type="caution">
    <text evidence="2">The sequence shown here is derived from an EMBL/GenBank/DDBJ whole genome shotgun (WGS) entry which is preliminary data.</text>
</comment>
<protein>
    <submittedName>
        <fullName evidence="2">Uncharacterized protein</fullName>
    </submittedName>
</protein>
<dbReference type="AlphaFoldDB" id="A0AAE0I3E6"/>
<feature type="region of interest" description="Disordered" evidence="1">
    <location>
        <begin position="214"/>
        <end position="244"/>
    </location>
</feature>
<evidence type="ECO:0000313" key="2">
    <source>
        <dbReference type="EMBL" id="KAK3317893.1"/>
    </source>
</evidence>
<evidence type="ECO:0000313" key="3">
    <source>
        <dbReference type="Proteomes" id="UP001286456"/>
    </source>
</evidence>
<reference evidence="2" key="2">
    <citation type="submission" date="2023-06" db="EMBL/GenBank/DDBJ databases">
        <authorList>
            <consortium name="Lawrence Berkeley National Laboratory"/>
            <person name="Haridas S."/>
            <person name="Hensen N."/>
            <person name="Bonometti L."/>
            <person name="Westerberg I."/>
            <person name="Brannstrom I.O."/>
            <person name="Guillou S."/>
            <person name="Cros-Aarteil S."/>
            <person name="Calhoun S."/>
            <person name="Kuo A."/>
            <person name="Mondo S."/>
            <person name="Pangilinan J."/>
            <person name="Riley R."/>
            <person name="Labutti K."/>
            <person name="Andreopoulos B."/>
            <person name="Lipzen A."/>
            <person name="Chen C."/>
            <person name="Yanf M."/>
            <person name="Daum C."/>
            <person name="Ng V."/>
            <person name="Clum A."/>
            <person name="Steindorff A."/>
            <person name="Ohm R."/>
            <person name="Martin F."/>
            <person name="Silar P."/>
            <person name="Natvig D."/>
            <person name="Lalanne C."/>
            <person name="Gautier V."/>
            <person name="Ament-Velasquez S.L."/>
            <person name="Kruys A."/>
            <person name="Hutchinson M.I."/>
            <person name="Powell A.J."/>
            <person name="Barry K."/>
            <person name="Miller A.N."/>
            <person name="Grigoriev I.V."/>
            <person name="Debuchy R."/>
            <person name="Gladieux P."/>
            <person name="Thoren M.H."/>
            <person name="Johannesson H."/>
        </authorList>
    </citation>
    <scope>NUCLEOTIDE SEQUENCE</scope>
    <source>
        <strain evidence="2">SMH4131-1</strain>
    </source>
</reference>